<reference evidence="2 3" key="1">
    <citation type="submission" date="2021-03" db="EMBL/GenBank/DDBJ databases">
        <title>Sequencing the genomes of 1000 actinobacteria strains.</title>
        <authorList>
            <person name="Klenk H.-P."/>
        </authorList>
    </citation>
    <scope>NUCLEOTIDE SEQUENCE [LARGE SCALE GENOMIC DNA]</scope>
    <source>
        <strain evidence="2 3">DSM 16005</strain>
    </source>
</reference>
<dbReference type="EMBL" id="JAGIOI010000001">
    <property type="protein sequence ID" value="MBP2411232.1"/>
    <property type="molecule type" value="Genomic_DNA"/>
</dbReference>
<dbReference type="RefSeq" id="WP_209676122.1">
    <property type="nucleotide sequence ID" value="NZ_JAGIOI010000001.1"/>
</dbReference>
<proteinExistence type="predicted"/>
<name>A0ABS4YR14_9MICC</name>
<keyword evidence="1" id="KW-0472">Membrane</keyword>
<accession>A0ABS4YR14</accession>
<organism evidence="2 3">
    <name type="scientific">Arthrobacter stackebrandtii</name>
    <dbReference type="NCBI Taxonomy" id="272161"/>
    <lineage>
        <taxon>Bacteria</taxon>
        <taxon>Bacillati</taxon>
        <taxon>Actinomycetota</taxon>
        <taxon>Actinomycetes</taxon>
        <taxon>Micrococcales</taxon>
        <taxon>Micrococcaceae</taxon>
        <taxon>Arthrobacter</taxon>
    </lineage>
</organism>
<keyword evidence="1" id="KW-0812">Transmembrane</keyword>
<evidence type="ECO:0000256" key="1">
    <source>
        <dbReference type="SAM" id="Phobius"/>
    </source>
</evidence>
<dbReference type="Proteomes" id="UP000711614">
    <property type="component" value="Unassembled WGS sequence"/>
</dbReference>
<sequence length="152" mass="16306">MEVDAQGLWRQAVPVVLAAMVLVCGLFLPLTEAMYRPAYIAAIVLALTTPAAFLAVAPKGLLRQSRAYLWLFVATAFSALCCAAVAVGLLSYGSPAGAAGDIGGLPLWMLSTLGLLAATSCAIAARKTAFREPSTLRDFQRQERQERRQRHK</sequence>
<feature type="transmembrane region" description="Helical" evidence="1">
    <location>
        <begin position="12"/>
        <end position="31"/>
    </location>
</feature>
<feature type="transmembrane region" description="Helical" evidence="1">
    <location>
        <begin position="37"/>
        <end position="56"/>
    </location>
</feature>
<protein>
    <submittedName>
        <fullName evidence="2">Uncharacterized protein</fullName>
    </submittedName>
</protein>
<evidence type="ECO:0000313" key="3">
    <source>
        <dbReference type="Proteomes" id="UP000711614"/>
    </source>
</evidence>
<keyword evidence="3" id="KW-1185">Reference proteome</keyword>
<gene>
    <name evidence="2" type="ORF">JOF48_000031</name>
</gene>
<keyword evidence="1" id="KW-1133">Transmembrane helix</keyword>
<comment type="caution">
    <text evidence="2">The sequence shown here is derived from an EMBL/GenBank/DDBJ whole genome shotgun (WGS) entry which is preliminary data.</text>
</comment>
<feature type="transmembrane region" description="Helical" evidence="1">
    <location>
        <begin position="68"/>
        <end position="93"/>
    </location>
</feature>
<feature type="transmembrane region" description="Helical" evidence="1">
    <location>
        <begin position="105"/>
        <end position="125"/>
    </location>
</feature>
<evidence type="ECO:0000313" key="2">
    <source>
        <dbReference type="EMBL" id="MBP2411232.1"/>
    </source>
</evidence>